<reference evidence="1" key="1">
    <citation type="submission" date="2023-03" db="EMBL/GenBank/DDBJ databases">
        <title>Chromosome-level genomes of two armyworms, Mythimna separata and Mythimna loreyi, provide insights into the biosynthesis and reception of sex pheromones.</title>
        <authorList>
            <person name="Zhao H."/>
        </authorList>
    </citation>
    <scope>NUCLEOTIDE SEQUENCE</scope>
    <source>
        <strain evidence="1">BeijingLab</strain>
    </source>
</reference>
<keyword evidence="2" id="KW-1185">Reference proteome</keyword>
<organism evidence="1 2">
    <name type="scientific">Mythimna loreyi</name>
    <dbReference type="NCBI Taxonomy" id="667449"/>
    <lineage>
        <taxon>Eukaryota</taxon>
        <taxon>Metazoa</taxon>
        <taxon>Ecdysozoa</taxon>
        <taxon>Arthropoda</taxon>
        <taxon>Hexapoda</taxon>
        <taxon>Insecta</taxon>
        <taxon>Pterygota</taxon>
        <taxon>Neoptera</taxon>
        <taxon>Endopterygota</taxon>
        <taxon>Lepidoptera</taxon>
        <taxon>Glossata</taxon>
        <taxon>Ditrysia</taxon>
        <taxon>Noctuoidea</taxon>
        <taxon>Noctuidae</taxon>
        <taxon>Noctuinae</taxon>
        <taxon>Hadenini</taxon>
        <taxon>Mythimna</taxon>
    </lineage>
</organism>
<evidence type="ECO:0000313" key="2">
    <source>
        <dbReference type="Proteomes" id="UP001231649"/>
    </source>
</evidence>
<gene>
    <name evidence="1" type="ORF">PYW08_013670</name>
</gene>
<name>A0ACC2RAK7_9NEOP</name>
<protein>
    <submittedName>
        <fullName evidence="1">Uncharacterized protein</fullName>
    </submittedName>
</protein>
<accession>A0ACC2RAK7</accession>
<comment type="caution">
    <text evidence="1">The sequence shown here is derived from an EMBL/GenBank/DDBJ whole genome shotgun (WGS) entry which is preliminary data.</text>
</comment>
<proteinExistence type="predicted"/>
<dbReference type="EMBL" id="CM056781">
    <property type="protein sequence ID" value="KAJ8734420.1"/>
    <property type="molecule type" value="Genomic_DNA"/>
</dbReference>
<evidence type="ECO:0000313" key="1">
    <source>
        <dbReference type="EMBL" id="KAJ8734420.1"/>
    </source>
</evidence>
<sequence length="332" mass="35924">MEMLSLLLQAVLVLAGAAAAASVAGSRHQFYRRMGNATAAKRPETSSRRVFGGSSAALSTFPPTSMILDRYWGTCCSGAVLTDYWVLTAAHCVTAKVAYVLYDTRRPSTRDSKIASVVYMYRHPDFKVLEEDEGRGMDVTILRHDVGLLRTSSPMKLTTRPAVRAPMDPVRSLSLYNLKYLQDQDVQVLGFGGTEHTKLGEQLFEVRLRAVSCERSSWEHCMCGVGQPQRSGGARGVCAGDSGGPVVFRGAQVGVTSMGPIECTAVAADPPESATSVFTSLYQYSNLINATMHDTESVLRMRRMSWPAPSATAPPALRTPLAAAALFVHVAR</sequence>
<dbReference type="Proteomes" id="UP001231649">
    <property type="component" value="Chromosome 5"/>
</dbReference>